<feature type="region of interest" description="Disordered" evidence="1">
    <location>
        <begin position="1"/>
        <end position="43"/>
    </location>
</feature>
<evidence type="ECO:0000256" key="1">
    <source>
        <dbReference type="SAM" id="MobiDB-lite"/>
    </source>
</evidence>
<dbReference type="VEuPathDB" id="FungiDB:ASPWEDRAFT_166260"/>
<evidence type="ECO:0000313" key="3">
    <source>
        <dbReference type="EMBL" id="OJJ40174.1"/>
    </source>
</evidence>
<reference evidence="4" key="1">
    <citation type="journal article" date="2017" name="Genome Biol.">
        <title>Comparative genomics reveals high biological diversity and specific adaptations in the industrially and medically important fungal genus Aspergillus.</title>
        <authorList>
            <person name="de Vries R.P."/>
            <person name="Riley R."/>
            <person name="Wiebenga A."/>
            <person name="Aguilar-Osorio G."/>
            <person name="Amillis S."/>
            <person name="Uchima C.A."/>
            <person name="Anderluh G."/>
            <person name="Asadollahi M."/>
            <person name="Askin M."/>
            <person name="Barry K."/>
            <person name="Battaglia E."/>
            <person name="Bayram O."/>
            <person name="Benocci T."/>
            <person name="Braus-Stromeyer S.A."/>
            <person name="Caldana C."/>
            <person name="Canovas D."/>
            <person name="Cerqueira G.C."/>
            <person name="Chen F."/>
            <person name="Chen W."/>
            <person name="Choi C."/>
            <person name="Clum A."/>
            <person name="Dos Santos R.A."/>
            <person name="Damasio A.R."/>
            <person name="Diallinas G."/>
            <person name="Emri T."/>
            <person name="Fekete E."/>
            <person name="Flipphi M."/>
            <person name="Freyberg S."/>
            <person name="Gallo A."/>
            <person name="Gournas C."/>
            <person name="Habgood R."/>
            <person name="Hainaut M."/>
            <person name="Harispe M.L."/>
            <person name="Henrissat B."/>
            <person name="Hilden K.S."/>
            <person name="Hope R."/>
            <person name="Hossain A."/>
            <person name="Karabika E."/>
            <person name="Karaffa L."/>
            <person name="Karanyi Z."/>
            <person name="Krasevec N."/>
            <person name="Kuo A."/>
            <person name="Kusch H."/>
            <person name="LaButti K."/>
            <person name="Lagendijk E.L."/>
            <person name="Lapidus A."/>
            <person name="Levasseur A."/>
            <person name="Lindquist E."/>
            <person name="Lipzen A."/>
            <person name="Logrieco A.F."/>
            <person name="MacCabe A."/>
            <person name="Maekelae M.R."/>
            <person name="Malavazi I."/>
            <person name="Melin P."/>
            <person name="Meyer V."/>
            <person name="Mielnichuk N."/>
            <person name="Miskei M."/>
            <person name="Molnar A.P."/>
            <person name="Mule G."/>
            <person name="Ngan C.Y."/>
            <person name="Orejas M."/>
            <person name="Orosz E."/>
            <person name="Ouedraogo J.P."/>
            <person name="Overkamp K.M."/>
            <person name="Park H.-S."/>
            <person name="Perrone G."/>
            <person name="Piumi F."/>
            <person name="Punt P.J."/>
            <person name="Ram A.F."/>
            <person name="Ramon A."/>
            <person name="Rauscher S."/>
            <person name="Record E."/>
            <person name="Riano-Pachon D.M."/>
            <person name="Robert V."/>
            <person name="Roehrig J."/>
            <person name="Ruller R."/>
            <person name="Salamov A."/>
            <person name="Salih N.S."/>
            <person name="Samson R.A."/>
            <person name="Sandor E."/>
            <person name="Sanguinetti M."/>
            <person name="Schuetze T."/>
            <person name="Sepcic K."/>
            <person name="Shelest E."/>
            <person name="Sherlock G."/>
            <person name="Sophianopoulou V."/>
            <person name="Squina F.M."/>
            <person name="Sun H."/>
            <person name="Susca A."/>
            <person name="Todd R.B."/>
            <person name="Tsang A."/>
            <person name="Unkles S.E."/>
            <person name="van de Wiele N."/>
            <person name="van Rossen-Uffink D."/>
            <person name="Oliveira J.V."/>
            <person name="Vesth T.C."/>
            <person name="Visser J."/>
            <person name="Yu J.-H."/>
            <person name="Zhou M."/>
            <person name="Andersen M.R."/>
            <person name="Archer D.B."/>
            <person name="Baker S.E."/>
            <person name="Benoit I."/>
            <person name="Brakhage A.A."/>
            <person name="Braus G.H."/>
            <person name="Fischer R."/>
            <person name="Frisvad J.C."/>
            <person name="Goldman G.H."/>
            <person name="Houbraken J."/>
            <person name="Oakley B."/>
            <person name="Pocsi I."/>
            <person name="Scazzocchio C."/>
            <person name="Seiboth B."/>
            <person name="vanKuyk P.A."/>
            <person name="Wortman J."/>
            <person name="Dyer P.S."/>
            <person name="Grigoriev I.V."/>
        </authorList>
    </citation>
    <scope>NUCLEOTIDE SEQUENCE [LARGE SCALE GENOMIC DNA]</scope>
    <source>
        <strain evidence="4">DTO 134E9</strain>
    </source>
</reference>
<dbReference type="Pfam" id="PF00107">
    <property type="entry name" value="ADH_zinc_N"/>
    <property type="match status" value="1"/>
</dbReference>
<dbReference type="OrthoDB" id="3509362at2759"/>
<dbReference type="Gene3D" id="3.40.50.720">
    <property type="entry name" value="NAD(P)-binding Rossmann-like Domain"/>
    <property type="match status" value="1"/>
</dbReference>
<feature type="compositionally biased region" description="Low complexity" evidence="1">
    <location>
        <begin position="19"/>
        <end position="31"/>
    </location>
</feature>
<dbReference type="GO" id="GO:0016491">
    <property type="term" value="F:oxidoreductase activity"/>
    <property type="evidence" value="ECO:0007669"/>
    <property type="project" value="InterPro"/>
</dbReference>
<keyword evidence="4" id="KW-1185">Reference proteome</keyword>
<dbReference type="SMART" id="SM00829">
    <property type="entry name" value="PKS_ER"/>
    <property type="match status" value="1"/>
</dbReference>
<dbReference type="GeneID" id="63745810"/>
<dbReference type="RefSeq" id="XP_040693850.1">
    <property type="nucleotide sequence ID" value="XM_040829962.1"/>
</dbReference>
<evidence type="ECO:0000259" key="2">
    <source>
        <dbReference type="SMART" id="SM00829"/>
    </source>
</evidence>
<dbReference type="EMBL" id="KV878209">
    <property type="protein sequence ID" value="OJJ40174.1"/>
    <property type="molecule type" value="Genomic_DNA"/>
</dbReference>
<dbReference type="AlphaFoldDB" id="A0A1L9RZ79"/>
<dbReference type="PANTHER" id="PTHR45033">
    <property type="match status" value="1"/>
</dbReference>
<dbReference type="InterPro" id="IPR052711">
    <property type="entry name" value="Zinc_ADH-like"/>
</dbReference>
<accession>A0A1L9RZ79</accession>
<dbReference type="InterPro" id="IPR036291">
    <property type="entry name" value="NAD(P)-bd_dom_sf"/>
</dbReference>
<sequence length="233" mass="24811">MAEAGLLPRTHPHTKSSSKSKASPSTSATSHLHQPVSLSREGQVVPGSDAVALKPGQTILFQGTGGVSINSLVLAKAAGARTIVTSSDSKLEYVKSKYGVDHIINYKRTPDWAAEANRLTSGLGVDYILENGGSGTIKQSLSAIAYGGVISVIGFLSSATQKKMPDVAGLALSTGAVVRGIMIRSKQMLKNVVRFIGVRELDVPVEKSFRFERDEVVKAFDYWLVGACWEGLH</sequence>
<dbReference type="SUPFAM" id="SSF51735">
    <property type="entry name" value="NAD(P)-binding Rossmann-fold domains"/>
    <property type="match status" value="1"/>
</dbReference>
<dbReference type="InterPro" id="IPR020843">
    <property type="entry name" value="ER"/>
</dbReference>
<dbReference type="Proteomes" id="UP000184383">
    <property type="component" value="Unassembled WGS sequence"/>
</dbReference>
<dbReference type="Gene3D" id="3.90.180.10">
    <property type="entry name" value="Medium-chain alcohol dehydrogenases, catalytic domain"/>
    <property type="match status" value="1"/>
</dbReference>
<gene>
    <name evidence="3" type="ORF">ASPWEDRAFT_166260</name>
</gene>
<dbReference type="STRING" id="1073089.A0A1L9RZ79"/>
<dbReference type="PANTHER" id="PTHR45033:SF2">
    <property type="entry name" value="ZINC-TYPE ALCOHOL DEHYDROGENASE-LIKE PROTEIN C1773.06C"/>
    <property type="match status" value="1"/>
</dbReference>
<organism evidence="3 4">
    <name type="scientific">Aspergillus wentii DTO 134E9</name>
    <dbReference type="NCBI Taxonomy" id="1073089"/>
    <lineage>
        <taxon>Eukaryota</taxon>
        <taxon>Fungi</taxon>
        <taxon>Dikarya</taxon>
        <taxon>Ascomycota</taxon>
        <taxon>Pezizomycotina</taxon>
        <taxon>Eurotiomycetes</taxon>
        <taxon>Eurotiomycetidae</taxon>
        <taxon>Eurotiales</taxon>
        <taxon>Aspergillaceae</taxon>
        <taxon>Aspergillus</taxon>
        <taxon>Aspergillus subgen. Cremei</taxon>
    </lineage>
</organism>
<evidence type="ECO:0000313" key="4">
    <source>
        <dbReference type="Proteomes" id="UP000184383"/>
    </source>
</evidence>
<dbReference type="InterPro" id="IPR013149">
    <property type="entry name" value="ADH-like_C"/>
</dbReference>
<proteinExistence type="predicted"/>
<protein>
    <recommendedName>
        <fullName evidence="2">Enoyl reductase (ER) domain-containing protein</fullName>
    </recommendedName>
</protein>
<name>A0A1L9RZ79_ASPWE</name>
<feature type="domain" description="Enoyl reductase (ER)" evidence="2">
    <location>
        <begin position="5"/>
        <end position="225"/>
    </location>
</feature>